<dbReference type="CDD" id="cd00392">
    <property type="entry name" value="Ribosomal_L13"/>
    <property type="match status" value="1"/>
</dbReference>
<dbReference type="GO" id="GO:0003735">
    <property type="term" value="F:structural constituent of ribosome"/>
    <property type="evidence" value="ECO:0007669"/>
    <property type="project" value="InterPro"/>
</dbReference>
<dbReference type="GO" id="GO:0017148">
    <property type="term" value="P:negative regulation of translation"/>
    <property type="evidence" value="ECO:0007669"/>
    <property type="project" value="TreeGrafter"/>
</dbReference>
<sequence length="201" mass="22365">MVLSKTKIIDGRDHLMGRLASVVAKELLAGQKVVIVRCDEMVISGSLKRNQVKYAQFRNKAMNTNPRKGPFHYKAPAMMVWRTIRGMVHQKTARGQAAIGRLSTFDGIPAPYDKQQRVVVPAALRTMRLKPGRDYTVMGVLANSVGWKHKELLSRLESKRKADAKEFYNAKKAKLALRKDAEKACAGELTKVNAVLAASGY</sequence>
<gene>
    <name evidence="4" type="ORF">FRACYDRAFT_170235</name>
</gene>
<evidence type="ECO:0000313" key="5">
    <source>
        <dbReference type="Proteomes" id="UP000095751"/>
    </source>
</evidence>
<dbReference type="InterPro" id="IPR005755">
    <property type="entry name" value="Ribosomal_uL13_euk/arc"/>
</dbReference>
<dbReference type="GO" id="GO:0003729">
    <property type="term" value="F:mRNA binding"/>
    <property type="evidence" value="ECO:0007669"/>
    <property type="project" value="TreeGrafter"/>
</dbReference>
<evidence type="ECO:0000256" key="2">
    <source>
        <dbReference type="ARBA" id="ARBA00022980"/>
    </source>
</evidence>
<dbReference type="InterPro" id="IPR036899">
    <property type="entry name" value="Ribosomal_uL13_sf"/>
</dbReference>
<name>A0A1E7FBG2_9STRA</name>
<keyword evidence="5" id="KW-1185">Reference proteome</keyword>
<dbReference type="EMBL" id="KV784359">
    <property type="protein sequence ID" value="OEU15501.1"/>
    <property type="molecule type" value="Genomic_DNA"/>
</dbReference>
<dbReference type="FunFam" id="3.90.1180.10:FF:000009">
    <property type="entry name" value="60S ribosomal protein L13a"/>
    <property type="match status" value="1"/>
</dbReference>
<dbReference type="HAMAP" id="MF_01366">
    <property type="entry name" value="Ribosomal_uL13"/>
    <property type="match status" value="1"/>
</dbReference>
<dbReference type="Gene3D" id="3.90.1180.10">
    <property type="entry name" value="Ribosomal protein L13"/>
    <property type="match status" value="1"/>
</dbReference>
<dbReference type="InParanoid" id="A0A1E7FBG2"/>
<evidence type="ECO:0000313" key="4">
    <source>
        <dbReference type="EMBL" id="OEU15501.1"/>
    </source>
</evidence>
<dbReference type="SUPFAM" id="SSF52161">
    <property type="entry name" value="Ribosomal protein L13"/>
    <property type="match status" value="1"/>
</dbReference>
<keyword evidence="2 4" id="KW-0689">Ribosomal protein</keyword>
<protein>
    <submittedName>
        <fullName evidence="4">Ribosomal protein L13</fullName>
    </submittedName>
</protein>
<dbReference type="NCBIfam" id="TIGR01077">
    <property type="entry name" value="L13_A_E"/>
    <property type="match status" value="1"/>
</dbReference>
<dbReference type="GO" id="GO:0022625">
    <property type="term" value="C:cytosolic large ribosomal subunit"/>
    <property type="evidence" value="ECO:0007669"/>
    <property type="project" value="TreeGrafter"/>
</dbReference>
<evidence type="ECO:0000256" key="3">
    <source>
        <dbReference type="ARBA" id="ARBA00023274"/>
    </source>
</evidence>
<dbReference type="PANTHER" id="PTHR11545">
    <property type="entry name" value="RIBOSOMAL PROTEIN L13"/>
    <property type="match status" value="1"/>
</dbReference>
<accession>A0A1E7FBG2</accession>
<keyword evidence="3" id="KW-0687">Ribonucleoprotein</keyword>
<proteinExistence type="inferred from homology"/>
<dbReference type="OrthoDB" id="1882297at2759"/>
<dbReference type="AlphaFoldDB" id="A0A1E7FBG2"/>
<dbReference type="Proteomes" id="UP000095751">
    <property type="component" value="Unassembled WGS sequence"/>
</dbReference>
<dbReference type="Pfam" id="PF00572">
    <property type="entry name" value="Ribosomal_L13"/>
    <property type="match status" value="1"/>
</dbReference>
<evidence type="ECO:0000256" key="1">
    <source>
        <dbReference type="ARBA" id="ARBA00006227"/>
    </source>
</evidence>
<dbReference type="KEGG" id="fcy:FRACYDRAFT_170235"/>
<dbReference type="GO" id="GO:0006412">
    <property type="term" value="P:translation"/>
    <property type="evidence" value="ECO:0007669"/>
    <property type="project" value="InterPro"/>
</dbReference>
<dbReference type="InterPro" id="IPR005822">
    <property type="entry name" value="Ribosomal_uL13"/>
</dbReference>
<dbReference type="Gene3D" id="6.10.250.3250">
    <property type="match status" value="1"/>
</dbReference>
<comment type="similarity">
    <text evidence="1">Belongs to the universal ribosomal protein uL13 family.</text>
</comment>
<dbReference type="PANTHER" id="PTHR11545:SF3">
    <property type="entry name" value="LARGE RIBOSOMAL SUBUNIT PROTEIN UL13"/>
    <property type="match status" value="1"/>
</dbReference>
<dbReference type="FunCoup" id="A0A1E7FBG2">
    <property type="interactions" value="413"/>
</dbReference>
<organism evidence="4 5">
    <name type="scientific">Fragilariopsis cylindrus CCMP1102</name>
    <dbReference type="NCBI Taxonomy" id="635003"/>
    <lineage>
        <taxon>Eukaryota</taxon>
        <taxon>Sar</taxon>
        <taxon>Stramenopiles</taxon>
        <taxon>Ochrophyta</taxon>
        <taxon>Bacillariophyta</taxon>
        <taxon>Bacillariophyceae</taxon>
        <taxon>Bacillariophycidae</taxon>
        <taxon>Bacillariales</taxon>
        <taxon>Bacillariaceae</taxon>
        <taxon>Fragilariopsis</taxon>
    </lineage>
</organism>
<reference evidence="4 5" key="1">
    <citation type="submission" date="2016-09" db="EMBL/GenBank/DDBJ databases">
        <title>Extensive genetic diversity and differential bi-allelic expression allows diatom success in the polar Southern Ocean.</title>
        <authorList>
            <consortium name="DOE Joint Genome Institute"/>
            <person name="Mock T."/>
            <person name="Otillar R.P."/>
            <person name="Strauss J."/>
            <person name="Dupont C."/>
            <person name="Frickenhaus S."/>
            <person name="Maumus F."/>
            <person name="Mcmullan M."/>
            <person name="Sanges R."/>
            <person name="Schmutz J."/>
            <person name="Toseland A."/>
            <person name="Valas R."/>
            <person name="Veluchamy A."/>
            <person name="Ward B.J."/>
            <person name="Allen A."/>
            <person name="Barry K."/>
            <person name="Falciatore A."/>
            <person name="Ferrante M."/>
            <person name="Fortunato A.E."/>
            <person name="Gloeckner G."/>
            <person name="Gruber A."/>
            <person name="Hipkin R."/>
            <person name="Janech M."/>
            <person name="Kroth P."/>
            <person name="Leese F."/>
            <person name="Lindquist E."/>
            <person name="Lyon B.R."/>
            <person name="Martin J."/>
            <person name="Mayer C."/>
            <person name="Parker M."/>
            <person name="Quesneville H."/>
            <person name="Raymond J."/>
            <person name="Uhlig C."/>
            <person name="Valentin K.U."/>
            <person name="Worden A.Z."/>
            <person name="Armbrust E.V."/>
            <person name="Bowler C."/>
            <person name="Green B."/>
            <person name="Moulton V."/>
            <person name="Van Oosterhout C."/>
            <person name="Grigoriev I."/>
        </authorList>
    </citation>
    <scope>NUCLEOTIDE SEQUENCE [LARGE SCALE GENOMIC DNA]</scope>
    <source>
        <strain evidence="4 5">CCMP1102</strain>
    </source>
</reference>